<dbReference type="GO" id="GO:0015074">
    <property type="term" value="P:DNA integration"/>
    <property type="evidence" value="ECO:0007669"/>
    <property type="project" value="InterPro"/>
</dbReference>
<dbReference type="InterPro" id="IPR036397">
    <property type="entry name" value="RNaseH_sf"/>
</dbReference>
<keyword evidence="4" id="KW-1185">Reference proteome</keyword>
<dbReference type="Pfam" id="PF13333">
    <property type="entry name" value="rve_2"/>
    <property type="match status" value="1"/>
</dbReference>
<protein>
    <submittedName>
        <fullName evidence="3">Transposase InsO and inactivated derivatives</fullName>
    </submittedName>
</protein>
<dbReference type="Proteomes" id="UP000187550">
    <property type="component" value="Unassembled WGS sequence"/>
</dbReference>
<evidence type="ECO:0000256" key="1">
    <source>
        <dbReference type="ARBA" id="ARBA00002286"/>
    </source>
</evidence>
<accession>A0A1U7PQG5</accession>
<dbReference type="Pfam" id="PF00665">
    <property type="entry name" value="rve"/>
    <property type="match status" value="1"/>
</dbReference>
<dbReference type="Gene3D" id="3.30.420.10">
    <property type="entry name" value="Ribonuclease H-like superfamily/Ribonuclease H"/>
    <property type="match status" value="1"/>
</dbReference>
<evidence type="ECO:0000313" key="3">
    <source>
        <dbReference type="EMBL" id="SIT90683.1"/>
    </source>
</evidence>
<dbReference type="Pfam" id="PF13276">
    <property type="entry name" value="HTH_21"/>
    <property type="match status" value="1"/>
</dbReference>
<gene>
    <name evidence="3" type="ORF">SAMN05428946_2499</name>
</gene>
<sequence length="283" mass="33239">MAIREVHEEDRFTLELLCELAGVARSAYYKWTKRCPTEEEKLNTVLLAEIRELHHERKGIYGYRQMKLQLDRRHGRKFNYKRIYRLMRVADIQSVIRRKKRRYIPSTPDHVAENVLNRDFHAAQPNEKWVTDITEFKYGGECKAYLSAIRDLHDGSLVAWVLGRSNNNALVFETLDQALRAEPDVTPVLHSDRGFQYTSKQFKTKLKKAGIIQSMSRVGSCIDNAPMESFWGTLKCEEFHLNTYQTFEELRKAIEAYIHYYNNERLQVQLNGLSPMEYRAKAA</sequence>
<dbReference type="InterPro" id="IPR012337">
    <property type="entry name" value="RNaseH-like_sf"/>
</dbReference>
<reference evidence="4" key="1">
    <citation type="submission" date="2017-01" db="EMBL/GenBank/DDBJ databases">
        <authorList>
            <person name="Varghese N."/>
            <person name="Submissions S."/>
        </authorList>
    </citation>
    <scope>NUCLEOTIDE SEQUENCE [LARGE SCALE GENOMIC DNA]</scope>
    <source>
        <strain evidence="4">MNA4</strain>
    </source>
</reference>
<dbReference type="InterPro" id="IPR001584">
    <property type="entry name" value="Integrase_cat-core"/>
</dbReference>
<dbReference type="InterPro" id="IPR048020">
    <property type="entry name" value="Transpos_IS3"/>
</dbReference>
<organism evidence="3 4">
    <name type="scientific">Edaphobacillus lindanitolerans</name>
    <dbReference type="NCBI Taxonomy" id="550447"/>
    <lineage>
        <taxon>Bacteria</taxon>
        <taxon>Bacillati</taxon>
        <taxon>Bacillota</taxon>
        <taxon>Bacilli</taxon>
        <taxon>Bacillales</taxon>
        <taxon>Bacillaceae</taxon>
        <taxon>Edaphobacillus</taxon>
    </lineage>
</organism>
<dbReference type="EMBL" id="FTPL01000004">
    <property type="protein sequence ID" value="SIT90683.1"/>
    <property type="molecule type" value="Genomic_DNA"/>
</dbReference>
<proteinExistence type="predicted"/>
<dbReference type="AlphaFoldDB" id="A0A1U7PQG5"/>
<evidence type="ECO:0000313" key="4">
    <source>
        <dbReference type="Proteomes" id="UP000187550"/>
    </source>
</evidence>
<feature type="domain" description="Integrase catalytic" evidence="2">
    <location>
        <begin position="121"/>
        <end position="283"/>
    </location>
</feature>
<dbReference type="InterPro" id="IPR025948">
    <property type="entry name" value="HTH-like_dom"/>
</dbReference>
<dbReference type="SUPFAM" id="SSF53098">
    <property type="entry name" value="Ribonuclease H-like"/>
    <property type="match status" value="1"/>
</dbReference>
<dbReference type="PANTHER" id="PTHR46889">
    <property type="entry name" value="TRANSPOSASE INSF FOR INSERTION SEQUENCE IS3B-RELATED"/>
    <property type="match status" value="1"/>
</dbReference>
<dbReference type="OrthoDB" id="9781005at2"/>
<comment type="function">
    <text evidence="1">Involved in the transposition of the insertion sequence.</text>
</comment>
<dbReference type="PROSITE" id="PS50994">
    <property type="entry name" value="INTEGRASE"/>
    <property type="match status" value="1"/>
</dbReference>
<dbReference type="GO" id="GO:0003676">
    <property type="term" value="F:nucleic acid binding"/>
    <property type="evidence" value="ECO:0007669"/>
    <property type="project" value="InterPro"/>
</dbReference>
<dbReference type="PANTHER" id="PTHR46889:SF4">
    <property type="entry name" value="TRANSPOSASE INSO FOR INSERTION SEQUENCE ELEMENT IS911B-RELATED"/>
    <property type="match status" value="1"/>
</dbReference>
<evidence type="ECO:0000259" key="2">
    <source>
        <dbReference type="PROSITE" id="PS50994"/>
    </source>
</evidence>
<name>A0A1U7PQG5_9BACI</name>
<dbReference type="InterPro" id="IPR050900">
    <property type="entry name" value="Transposase_IS3/IS150/IS904"/>
</dbReference>
<dbReference type="NCBIfam" id="NF033516">
    <property type="entry name" value="transpos_IS3"/>
    <property type="match status" value="1"/>
</dbReference>